<keyword evidence="3" id="KW-1185">Reference proteome</keyword>
<organism evidence="2 3">
    <name type="scientific">Caldibacillus thermoamylovorans</name>
    <dbReference type="NCBI Taxonomy" id="35841"/>
    <lineage>
        <taxon>Bacteria</taxon>
        <taxon>Bacillati</taxon>
        <taxon>Bacillota</taxon>
        <taxon>Bacilli</taxon>
        <taxon>Bacillales</taxon>
        <taxon>Bacillaceae</taxon>
        <taxon>Caldibacillus</taxon>
    </lineage>
</organism>
<dbReference type="AlphaFoldDB" id="A0A090IYP5"/>
<reference evidence="2 3" key="1">
    <citation type="submission" date="2014-07" db="EMBL/GenBank/DDBJ databases">
        <authorList>
            <person name="Wibberg Daniel"/>
        </authorList>
    </citation>
    <scope>NUCLEOTIDE SEQUENCE [LARGE SCALE GENOMIC DNA]</scope>
</reference>
<dbReference type="EMBL" id="CCRF01000088">
    <property type="protein sequence ID" value="CEE02842.1"/>
    <property type="molecule type" value="Genomic_DNA"/>
</dbReference>
<sequence length="135" mass="16083">MLLFGDETRSRRLFCAEISTFWRRDPFSSSFLCRKLHFLATRPVLVVVFVRKSPLFGDETRSRRRFETENAIFWRRDHFSSSLLGGKLHFLATILVLVVILWRKTLLFGDETLSHRRFVPETSTFWRRNSFSSSF</sequence>
<feature type="transmembrane region" description="Helical" evidence="1">
    <location>
        <begin position="83"/>
        <end position="102"/>
    </location>
</feature>
<keyword evidence="1" id="KW-1133">Transmembrane helix</keyword>
<proteinExistence type="predicted"/>
<evidence type="ECO:0000313" key="3">
    <source>
        <dbReference type="Proteomes" id="UP000040576"/>
    </source>
</evidence>
<keyword evidence="1" id="KW-0472">Membrane</keyword>
<dbReference type="Proteomes" id="UP000040576">
    <property type="component" value="Unassembled WGS sequence"/>
</dbReference>
<gene>
    <name evidence="2" type="ORF">BT1A1_3055</name>
</gene>
<accession>A0A090IYP5</accession>
<evidence type="ECO:0000313" key="2">
    <source>
        <dbReference type="EMBL" id="CEE02842.1"/>
    </source>
</evidence>
<protein>
    <submittedName>
        <fullName evidence="2">Uncharacterized protein</fullName>
    </submittedName>
</protein>
<name>A0A090IYP5_9BACI</name>
<keyword evidence="1" id="KW-0812">Transmembrane</keyword>
<evidence type="ECO:0000256" key="1">
    <source>
        <dbReference type="SAM" id="Phobius"/>
    </source>
</evidence>